<dbReference type="Pfam" id="PF04264">
    <property type="entry name" value="YceI"/>
    <property type="match status" value="1"/>
</dbReference>
<dbReference type="Proteomes" id="UP001597112">
    <property type="component" value="Unassembled WGS sequence"/>
</dbReference>
<dbReference type="SUPFAM" id="SSF101874">
    <property type="entry name" value="YceI-like"/>
    <property type="match status" value="1"/>
</dbReference>
<reference evidence="3" key="1">
    <citation type="journal article" date="2019" name="Int. J. Syst. Evol. Microbiol.">
        <title>The Global Catalogue of Microorganisms (GCM) 10K type strain sequencing project: providing services to taxonomists for standard genome sequencing and annotation.</title>
        <authorList>
            <consortium name="The Broad Institute Genomics Platform"/>
            <consortium name="The Broad Institute Genome Sequencing Center for Infectious Disease"/>
            <person name="Wu L."/>
            <person name="Ma J."/>
        </authorList>
    </citation>
    <scope>NUCLEOTIDE SEQUENCE [LARGE SCALE GENOMIC DNA]</scope>
    <source>
        <strain evidence="3">CCUG 58938</strain>
    </source>
</reference>
<gene>
    <name evidence="2" type="ORF">ACFQ21_28115</name>
</gene>
<proteinExistence type="predicted"/>
<comment type="caution">
    <text evidence="2">The sequence shown here is derived from an EMBL/GenBank/DDBJ whole genome shotgun (WGS) entry which is preliminary data.</text>
</comment>
<evidence type="ECO:0000313" key="3">
    <source>
        <dbReference type="Proteomes" id="UP001597112"/>
    </source>
</evidence>
<dbReference type="RefSeq" id="WP_377585609.1">
    <property type="nucleotide sequence ID" value="NZ_JBHTKA010000015.1"/>
</dbReference>
<dbReference type="Gene3D" id="2.40.128.110">
    <property type="entry name" value="Lipid/polyisoprenoid-binding, YceI-like"/>
    <property type="match status" value="1"/>
</dbReference>
<organism evidence="2 3">
    <name type="scientific">Ohtaekwangia kribbensis</name>
    <dbReference type="NCBI Taxonomy" id="688913"/>
    <lineage>
        <taxon>Bacteria</taxon>
        <taxon>Pseudomonadati</taxon>
        <taxon>Bacteroidota</taxon>
        <taxon>Cytophagia</taxon>
        <taxon>Cytophagales</taxon>
        <taxon>Fulvivirgaceae</taxon>
        <taxon>Ohtaekwangia</taxon>
    </lineage>
</organism>
<evidence type="ECO:0000313" key="2">
    <source>
        <dbReference type="EMBL" id="MFD1003224.1"/>
    </source>
</evidence>
<dbReference type="InterPro" id="IPR007372">
    <property type="entry name" value="Lipid/polyisoprenoid-bd_YceI"/>
</dbReference>
<dbReference type="PANTHER" id="PTHR34406">
    <property type="entry name" value="PROTEIN YCEI"/>
    <property type="match status" value="1"/>
</dbReference>
<sequence length="178" mass="20285">MRIILVFTLLLWAQVGKGQQRFFVDKALVTFFSDGVIEDIAAENNNVTSIFDAGQGEIAYLMNIKDFQFEKKLMQVHFNEKYMESEKYPKASFQGKIVGFNNTISGVQNIKAVGKLTIHGVTRDVELPGTAEMKNNQLSLKSKFTVKLLDYNIKVPQIVWQNIAQQVEVTVDFNYRPL</sequence>
<evidence type="ECO:0000259" key="1">
    <source>
        <dbReference type="SMART" id="SM00867"/>
    </source>
</evidence>
<keyword evidence="3" id="KW-1185">Reference proteome</keyword>
<dbReference type="PANTHER" id="PTHR34406:SF1">
    <property type="entry name" value="PROTEIN YCEI"/>
    <property type="match status" value="1"/>
</dbReference>
<dbReference type="InterPro" id="IPR036761">
    <property type="entry name" value="TTHA0802/YceI-like_sf"/>
</dbReference>
<feature type="domain" description="Lipid/polyisoprenoid-binding YceI-like" evidence="1">
    <location>
        <begin position="21"/>
        <end position="176"/>
    </location>
</feature>
<dbReference type="EMBL" id="JBHTKA010000015">
    <property type="protein sequence ID" value="MFD1003224.1"/>
    <property type="molecule type" value="Genomic_DNA"/>
</dbReference>
<dbReference type="SMART" id="SM00867">
    <property type="entry name" value="YceI"/>
    <property type="match status" value="1"/>
</dbReference>
<accession>A0ABW3KBS5</accession>
<name>A0ABW3KBS5_9BACT</name>
<protein>
    <submittedName>
        <fullName evidence="2">YceI family protein</fullName>
    </submittedName>
</protein>